<dbReference type="Proteomes" id="UP001596456">
    <property type="component" value="Unassembled WGS sequence"/>
</dbReference>
<dbReference type="SUPFAM" id="SSF51735">
    <property type="entry name" value="NAD(P)-binding Rossmann-fold domains"/>
    <property type="match status" value="1"/>
</dbReference>
<evidence type="ECO:0000259" key="3">
    <source>
        <dbReference type="Pfam" id="PF02826"/>
    </source>
</evidence>
<protein>
    <submittedName>
        <fullName evidence="4">2-hydroxyacid dehydrogenase</fullName>
    </submittedName>
</protein>
<evidence type="ECO:0000313" key="5">
    <source>
        <dbReference type="Proteomes" id="UP001596456"/>
    </source>
</evidence>
<dbReference type="Pfam" id="PF02826">
    <property type="entry name" value="2-Hacid_dh_C"/>
    <property type="match status" value="1"/>
</dbReference>
<keyword evidence="1" id="KW-0560">Oxidoreductase</keyword>
<feature type="domain" description="D-isomer specific 2-hydroxyacid dehydrogenase NAD-binding" evidence="3">
    <location>
        <begin position="102"/>
        <end position="274"/>
    </location>
</feature>
<proteinExistence type="predicted"/>
<accession>A0ABW2KUC3</accession>
<evidence type="ECO:0000256" key="2">
    <source>
        <dbReference type="ARBA" id="ARBA00023027"/>
    </source>
</evidence>
<gene>
    <name evidence="4" type="ORF">ACFQPS_06445</name>
</gene>
<comment type="caution">
    <text evidence="4">The sequence shown here is derived from an EMBL/GenBank/DDBJ whole genome shotgun (WGS) entry which is preliminary data.</text>
</comment>
<reference evidence="5" key="1">
    <citation type="journal article" date="2019" name="Int. J. Syst. Evol. Microbiol.">
        <title>The Global Catalogue of Microorganisms (GCM) 10K type strain sequencing project: providing services to taxonomists for standard genome sequencing and annotation.</title>
        <authorList>
            <consortium name="The Broad Institute Genomics Platform"/>
            <consortium name="The Broad Institute Genome Sequencing Center for Infectious Disease"/>
            <person name="Wu L."/>
            <person name="Ma J."/>
        </authorList>
    </citation>
    <scope>NUCLEOTIDE SEQUENCE [LARGE SCALE GENOMIC DNA]</scope>
    <source>
        <strain evidence="5">CGMCC 1.16275</strain>
    </source>
</reference>
<dbReference type="InterPro" id="IPR006140">
    <property type="entry name" value="D-isomer_DH_NAD-bd"/>
</dbReference>
<dbReference type="PANTHER" id="PTHR43333">
    <property type="entry name" value="2-HACID_DH_C DOMAIN-CONTAINING PROTEIN"/>
    <property type="match status" value="1"/>
</dbReference>
<organism evidence="4 5">
    <name type="scientific">Rhodocista pekingensis</name>
    <dbReference type="NCBI Taxonomy" id="201185"/>
    <lineage>
        <taxon>Bacteria</taxon>
        <taxon>Pseudomonadati</taxon>
        <taxon>Pseudomonadota</taxon>
        <taxon>Alphaproteobacteria</taxon>
        <taxon>Rhodospirillales</taxon>
        <taxon>Azospirillaceae</taxon>
        <taxon>Rhodocista</taxon>
    </lineage>
</organism>
<dbReference type="PROSITE" id="PS00671">
    <property type="entry name" value="D_2_HYDROXYACID_DH_3"/>
    <property type="match status" value="1"/>
</dbReference>
<dbReference type="EMBL" id="JBHTCM010000007">
    <property type="protein sequence ID" value="MFC7332796.1"/>
    <property type="molecule type" value="Genomic_DNA"/>
</dbReference>
<dbReference type="InterPro" id="IPR029753">
    <property type="entry name" value="D-isomer_DH_CS"/>
</dbReference>
<dbReference type="Gene3D" id="3.40.50.720">
    <property type="entry name" value="NAD(P)-binding Rossmann-like Domain"/>
    <property type="match status" value="2"/>
</dbReference>
<evidence type="ECO:0000256" key="1">
    <source>
        <dbReference type="ARBA" id="ARBA00023002"/>
    </source>
</evidence>
<dbReference type="RefSeq" id="WP_377357464.1">
    <property type="nucleotide sequence ID" value="NZ_JBHTCM010000007.1"/>
</dbReference>
<dbReference type="PANTHER" id="PTHR43333:SF1">
    <property type="entry name" value="D-ISOMER SPECIFIC 2-HYDROXYACID DEHYDROGENASE NAD-BINDING DOMAIN-CONTAINING PROTEIN"/>
    <property type="match status" value="1"/>
</dbReference>
<dbReference type="CDD" id="cd12164">
    <property type="entry name" value="GDH_like_2"/>
    <property type="match status" value="1"/>
</dbReference>
<keyword evidence="2" id="KW-0520">NAD</keyword>
<keyword evidence="5" id="KW-1185">Reference proteome</keyword>
<name>A0ABW2KUC3_9PROT</name>
<sequence length="309" mass="33909">MTLLFVSTHEDPAAWTAELRARLTEVPLRVWPELPDPDAVEYALVWAPPPGLLATLPNLKVVFSVGAGVDALLADPDLPRVPLVRMVEPGLTEGMTDYVCQQVLAWHRRGPLFARQQREAVWRPVLHQKLARERKVGILGMGALGADAARTLAALRFDVAGWSRTPKSLPGVQSFHGPEGLAPFLARTEILVCLLPLTPETDGILDRRLFAALPRGAVVINAARGRHLVEQDLLAALDSGQLAGATLDVFREEPLPHTHPFWSHPKIVVTPHIAAITQPRTAVAQVVEGIRRHRAGQPLEHLVDRDRGY</sequence>
<dbReference type="InterPro" id="IPR036291">
    <property type="entry name" value="NAD(P)-bd_dom_sf"/>
</dbReference>
<evidence type="ECO:0000313" key="4">
    <source>
        <dbReference type="EMBL" id="MFC7332796.1"/>
    </source>
</evidence>